<organism evidence="5 6">
    <name type="scientific">Lacibacter cauensis</name>
    <dbReference type="NCBI Taxonomy" id="510947"/>
    <lineage>
        <taxon>Bacteria</taxon>
        <taxon>Pseudomonadati</taxon>
        <taxon>Bacteroidota</taxon>
        <taxon>Chitinophagia</taxon>
        <taxon>Chitinophagales</taxon>
        <taxon>Chitinophagaceae</taxon>
        <taxon>Lacibacter</taxon>
    </lineage>
</organism>
<dbReference type="OrthoDB" id="634585at2"/>
<evidence type="ECO:0000256" key="2">
    <source>
        <dbReference type="SAM" id="SignalP"/>
    </source>
</evidence>
<evidence type="ECO:0000259" key="4">
    <source>
        <dbReference type="Pfam" id="PF13600"/>
    </source>
</evidence>
<keyword evidence="2" id="KW-0732">Signal</keyword>
<feature type="coiled-coil region" evidence="1">
    <location>
        <begin position="161"/>
        <end position="202"/>
    </location>
</feature>
<keyword evidence="6" id="KW-1185">Reference proteome</keyword>
<dbReference type="Gene3D" id="2.60.40.1120">
    <property type="entry name" value="Carboxypeptidase-like, regulatory domain"/>
    <property type="match status" value="1"/>
</dbReference>
<dbReference type="Pfam" id="PF13598">
    <property type="entry name" value="DUF4139"/>
    <property type="match status" value="1"/>
</dbReference>
<feature type="coiled-coil region" evidence="1">
    <location>
        <begin position="87"/>
        <end position="114"/>
    </location>
</feature>
<comment type="caution">
    <text evidence="5">The sequence shown here is derived from an EMBL/GenBank/DDBJ whole genome shotgun (WGS) entry which is preliminary data.</text>
</comment>
<feature type="chain" id="PRO_5021864557" evidence="2">
    <location>
        <begin position="20"/>
        <end position="631"/>
    </location>
</feature>
<feature type="domain" description="DUF4140" evidence="4">
    <location>
        <begin position="34"/>
        <end position="132"/>
    </location>
</feature>
<evidence type="ECO:0000256" key="1">
    <source>
        <dbReference type="SAM" id="Coils"/>
    </source>
</evidence>
<dbReference type="SUPFAM" id="SSF49464">
    <property type="entry name" value="Carboxypeptidase regulatory domain-like"/>
    <property type="match status" value="1"/>
</dbReference>
<dbReference type="NCBIfam" id="TIGR02231">
    <property type="entry name" value="mucoidy inhibitor MuiA family protein"/>
    <property type="match status" value="2"/>
</dbReference>
<dbReference type="PANTHER" id="PTHR31005:SF8">
    <property type="entry name" value="DUF4139 DOMAIN-CONTAINING PROTEIN"/>
    <property type="match status" value="1"/>
</dbReference>
<feature type="domain" description="DUF4139" evidence="3">
    <location>
        <begin position="218"/>
        <end position="624"/>
    </location>
</feature>
<evidence type="ECO:0000313" key="5">
    <source>
        <dbReference type="EMBL" id="TWI83767.1"/>
    </source>
</evidence>
<evidence type="ECO:0000259" key="3">
    <source>
        <dbReference type="Pfam" id="PF13598"/>
    </source>
</evidence>
<dbReference type="Pfam" id="PF13715">
    <property type="entry name" value="CarbopepD_reg_2"/>
    <property type="match status" value="1"/>
</dbReference>
<dbReference type="AlphaFoldDB" id="A0A562SR80"/>
<keyword evidence="1" id="KW-0175">Coiled coil</keyword>
<gene>
    <name evidence="5" type="ORF">IQ13_1882</name>
</gene>
<name>A0A562SR80_9BACT</name>
<accession>A0A562SR80</accession>
<dbReference type="InterPro" id="IPR008969">
    <property type="entry name" value="CarboxyPept-like_regulatory"/>
</dbReference>
<dbReference type="RefSeq" id="WP_144886056.1">
    <property type="nucleotide sequence ID" value="NZ_VLLE01000003.1"/>
</dbReference>
<protein>
    <submittedName>
        <fullName evidence="5">Uncharacterized protein (TIGR02231 family)</fullName>
    </submittedName>
</protein>
<dbReference type="InterPro" id="IPR011935">
    <property type="entry name" value="CHP02231"/>
</dbReference>
<dbReference type="InterPro" id="IPR025554">
    <property type="entry name" value="DUF4140"/>
</dbReference>
<dbReference type="EMBL" id="VLLE01000003">
    <property type="protein sequence ID" value="TWI83767.1"/>
    <property type="molecule type" value="Genomic_DNA"/>
</dbReference>
<proteinExistence type="predicted"/>
<dbReference type="Proteomes" id="UP000316167">
    <property type="component" value="Unassembled WGS sequence"/>
</dbReference>
<sequence length="631" mass="71117">MKTAAAILVVLLSPFLLLSQQIKRTTVDTKMEQVTVFTKGAQVKRTGKQSLVAGKQEIIFTGISTDIEKQSVQVKADGKLIILSVRVQRDYLKEQEVREEIKQLQERVSTLNDKISITAKTLDVFKQEESMLIKNQQIAGSTVTLKPEELRQALDFQRQRLTEVLKQQLALQKEIEELNKERNKLNNQLAEMNRKFDLSTNEIVVLTDVKETATVPFEITYLVQKAGWYPTYNIRVKDVVSNLQLEMNANVYQTSGENWNNIKLVLSTGNPNENNSKPLINPWFISYADAQMSNYMKQWYIGGSDQMLMGRVTDDKGVPLPNASVVVKGTNQAVITDANGFYRVKTNGVGQTLAISSVGYESYEFAAGRSFVNVSLKPAMNNLQEVVVVGYGSTDGYLAGSAPGVQIRGTSSVKKETKSMPLQVITTFQPITAQYEIQEVATVNNDGKINTISINEKSIEAYYEYYTAPKLDEAAYLTAKLINWQELNLIPGETNLFFEGTFLGKSYLDLSTDSDTLSLSLGVDKGITVKRTLLKEFSNKKFLGSNRTDNKQYEIVIRNNKNVPVNMIVEDQFPISTLKEIEVDDLKYDGGKLNDETKIVTWTHRIDAKQLKKMELKYSVKYPKEKKLQLD</sequence>
<dbReference type="Pfam" id="PF13600">
    <property type="entry name" value="DUF4140"/>
    <property type="match status" value="1"/>
</dbReference>
<reference evidence="5 6" key="1">
    <citation type="journal article" date="2015" name="Stand. Genomic Sci.">
        <title>Genomic Encyclopedia of Bacterial and Archaeal Type Strains, Phase III: the genomes of soil and plant-associated and newly described type strains.</title>
        <authorList>
            <person name="Whitman W.B."/>
            <person name="Woyke T."/>
            <person name="Klenk H.P."/>
            <person name="Zhou Y."/>
            <person name="Lilburn T.G."/>
            <person name="Beck B.J."/>
            <person name="De Vos P."/>
            <person name="Vandamme P."/>
            <person name="Eisen J.A."/>
            <person name="Garrity G."/>
            <person name="Hugenholtz P."/>
            <person name="Kyrpides N.C."/>
        </authorList>
    </citation>
    <scope>NUCLEOTIDE SEQUENCE [LARGE SCALE GENOMIC DNA]</scope>
    <source>
        <strain evidence="5 6">CGMCC 1.7271</strain>
    </source>
</reference>
<dbReference type="InterPro" id="IPR037291">
    <property type="entry name" value="DUF4139"/>
</dbReference>
<feature type="signal peptide" evidence="2">
    <location>
        <begin position="1"/>
        <end position="19"/>
    </location>
</feature>
<evidence type="ECO:0000313" key="6">
    <source>
        <dbReference type="Proteomes" id="UP000316167"/>
    </source>
</evidence>
<dbReference type="PANTHER" id="PTHR31005">
    <property type="entry name" value="DUF4139 DOMAIN-CONTAINING PROTEIN"/>
    <property type="match status" value="1"/>
</dbReference>